<protein>
    <submittedName>
        <fullName evidence="1">Dodecin</fullName>
    </submittedName>
</protein>
<dbReference type="SUPFAM" id="SSF89807">
    <property type="entry name" value="Dodecin-like"/>
    <property type="match status" value="1"/>
</dbReference>
<evidence type="ECO:0000313" key="2">
    <source>
        <dbReference type="Proteomes" id="UP001597023"/>
    </source>
</evidence>
<name>A0ABW2WHL8_9ACTN</name>
<keyword evidence="2" id="KW-1185">Reference proteome</keyword>
<sequence length="71" mass="7934">MSNHTYRVTDIVGTSPEGVDQAIRNGISRASQTLRNLDWFEVTEVRGQLDGGEIAHWQVSMKVGFRLDDGD</sequence>
<proteinExistence type="predicted"/>
<organism evidence="1 2">
    <name type="scientific">Streptomyces flavalbus</name>
    <dbReference type="NCBI Taxonomy" id="2665155"/>
    <lineage>
        <taxon>Bacteria</taxon>
        <taxon>Bacillati</taxon>
        <taxon>Actinomycetota</taxon>
        <taxon>Actinomycetes</taxon>
        <taxon>Kitasatosporales</taxon>
        <taxon>Streptomycetaceae</taxon>
        <taxon>Streptomyces</taxon>
    </lineage>
</organism>
<dbReference type="Gene3D" id="3.30.1660.10">
    <property type="entry name" value="Flavin-binding protein dodecin"/>
    <property type="match status" value="1"/>
</dbReference>
<dbReference type="InterPro" id="IPR025543">
    <property type="entry name" value="Dodecin-like"/>
</dbReference>
<dbReference type="Proteomes" id="UP001597023">
    <property type="component" value="Unassembled WGS sequence"/>
</dbReference>
<gene>
    <name evidence="1" type="ORF">ACFQZ6_31830</name>
</gene>
<accession>A0ABW2WHL8</accession>
<dbReference type="Pfam" id="PF07311">
    <property type="entry name" value="Dodecin"/>
    <property type="match status" value="1"/>
</dbReference>
<dbReference type="PANTHER" id="PTHR39324">
    <property type="entry name" value="CALCIUM DODECIN"/>
    <property type="match status" value="1"/>
</dbReference>
<comment type="caution">
    <text evidence="1">The sequence shown here is derived from an EMBL/GenBank/DDBJ whole genome shotgun (WGS) entry which is preliminary data.</text>
</comment>
<evidence type="ECO:0000313" key="1">
    <source>
        <dbReference type="EMBL" id="MFD0318721.1"/>
    </source>
</evidence>
<dbReference type="InterPro" id="IPR050049">
    <property type="entry name" value="Dodecin_bact"/>
</dbReference>
<reference evidence="2" key="1">
    <citation type="journal article" date="2019" name="Int. J. Syst. Evol. Microbiol.">
        <title>The Global Catalogue of Microorganisms (GCM) 10K type strain sequencing project: providing services to taxonomists for standard genome sequencing and annotation.</title>
        <authorList>
            <consortium name="The Broad Institute Genomics Platform"/>
            <consortium name="The Broad Institute Genome Sequencing Center for Infectious Disease"/>
            <person name="Wu L."/>
            <person name="Ma J."/>
        </authorList>
    </citation>
    <scope>NUCLEOTIDE SEQUENCE [LARGE SCALE GENOMIC DNA]</scope>
    <source>
        <strain evidence="2">CGMCC 4.7400</strain>
    </source>
</reference>
<dbReference type="EMBL" id="JBHTEB010000001">
    <property type="protein sequence ID" value="MFD0318721.1"/>
    <property type="molecule type" value="Genomic_DNA"/>
</dbReference>
<dbReference type="NCBIfam" id="NF043052">
    <property type="entry name" value="DodecBact"/>
    <property type="match status" value="1"/>
</dbReference>
<dbReference type="InterPro" id="IPR036694">
    <property type="entry name" value="Dodecin-like_sf"/>
</dbReference>
<dbReference type="InterPro" id="IPR009923">
    <property type="entry name" value="Dodecin"/>
</dbReference>
<dbReference type="RefSeq" id="WP_381616181.1">
    <property type="nucleotide sequence ID" value="NZ_JBHTEB010000001.1"/>
</dbReference>
<dbReference type="PANTHER" id="PTHR39324:SF1">
    <property type="entry name" value="CALCIUM DODECIN"/>
    <property type="match status" value="1"/>
</dbReference>